<dbReference type="KEGG" id="noy:EXE57_17545"/>
<evidence type="ECO:0000313" key="3">
    <source>
        <dbReference type="Proteomes" id="UP000294894"/>
    </source>
</evidence>
<keyword evidence="1" id="KW-0812">Transmembrane</keyword>
<dbReference type="EMBL" id="CP038267">
    <property type="protein sequence ID" value="QBR93886.1"/>
    <property type="molecule type" value="Genomic_DNA"/>
</dbReference>
<dbReference type="RefSeq" id="WP_135079752.1">
    <property type="nucleotide sequence ID" value="NZ_CP038267.1"/>
</dbReference>
<keyword evidence="1" id="KW-0472">Membrane</keyword>
<protein>
    <submittedName>
        <fullName evidence="2">Uncharacterized protein</fullName>
    </submittedName>
</protein>
<feature type="transmembrane region" description="Helical" evidence="1">
    <location>
        <begin position="105"/>
        <end position="126"/>
    </location>
</feature>
<dbReference type="AlphaFoldDB" id="A0A4P7GNT3"/>
<organism evidence="2 3">
    <name type="scientific">Nocardioides euryhalodurans</name>
    <dbReference type="NCBI Taxonomy" id="2518370"/>
    <lineage>
        <taxon>Bacteria</taxon>
        <taxon>Bacillati</taxon>
        <taxon>Actinomycetota</taxon>
        <taxon>Actinomycetes</taxon>
        <taxon>Propionibacteriales</taxon>
        <taxon>Nocardioidaceae</taxon>
        <taxon>Nocardioides</taxon>
    </lineage>
</organism>
<keyword evidence="3" id="KW-1185">Reference proteome</keyword>
<keyword evidence="1" id="KW-1133">Transmembrane helix</keyword>
<proteinExistence type="predicted"/>
<dbReference type="OrthoDB" id="4842984at2"/>
<accession>A0A4P7GNT3</accession>
<sequence>MDDSRARIAGLAAATMAAASLLLAPLNALARMRTESGLSDYENELAHWWAAPAMDFFEPVLDFGSPDTVYLTYGKFYVFAMASVLACALAVRGRRPADTRWTERWGWRIMLPSYALMTVCFTGYWIPGPDALFDGLYLVLLVGLLGTMIGHVLLGIGLIRSGYRPRLTSWVLVTEPLTAIALVSMSTQALGMWPLMLAWGVAGWSLWRSGVHAATPEPAAA</sequence>
<feature type="transmembrane region" description="Helical" evidence="1">
    <location>
        <begin position="179"/>
        <end position="202"/>
    </location>
</feature>
<gene>
    <name evidence="2" type="ORF">EXE57_17545</name>
</gene>
<feature type="transmembrane region" description="Helical" evidence="1">
    <location>
        <begin position="138"/>
        <end position="159"/>
    </location>
</feature>
<dbReference type="Proteomes" id="UP000294894">
    <property type="component" value="Chromosome"/>
</dbReference>
<reference evidence="2 3" key="1">
    <citation type="submission" date="2019-03" db="EMBL/GenBank/DDBJ databases">
        <title>Three New Species of Nocardioides, Nocardioides euryhalodurans sp. nov., Nocardioides seonyuensis sp. nov. and Nocardioides eburneoflavus sp. nov., Iolated from Soil.</title>
        <authorList>
            <person name="Roh S.G."/>
            <person name="Lee C."/>
            <person name="Kim M.-K."/>
            <person name="Kim S.B."/>
        </authorList>
    </citation>
    <scope>NUCLEOTIDE SEQUENCE [LARGE SCALE GENOMIC DNA]</scope>
    <source>
        <strain evidence="2 3">MMS17-SY117</strain>
    </source>
</reference>
<evidence type="ECO:0000256" key="1">
    <source>
        <dbReference type="SAM" id="Phobius"/>
    </source>
</evidence>
<name>A0A4P7GNT3_9ACTN</name>
<feature type="transmembrane region" description="Helical" evidence="1">
    <location>
        <begin position="76"/>
        <end position="93"/>
    </location>
</feature>
<evidence type="ECO:0000313" key="2">
    <source>
        <dbReference type="EMBL" id="QBR93886.1"/>
    </source>
</evidence>